<dbReference type="OrthoDB" id="7874312at2"/>
<dbReference type="Proteomes" id="UP000228531">
    <property type="component" value="Unassembled WGS sequence"/>
</dbReference>
<dbReference type="EMBL" id="PGTY01000003">
    <property type="protein sequence ID" value="PJI84974.1"/>
    <property type="molecule type" value="Genomic_DNA"/>
</dbReference>
<evidence type="ECO:0000313" key="2">
    <source>
        <dbReference type="EMBL" id="PJI84974.1"/>
    </source>
</evidence>
<keyword evidence="1" id="KW-1133">Transmembrane helix</keyword>
<feature type="transmembrane region" description="Helical" evidence="1">
    <location>
        <begin position="94"/>
        <end position="117"/>
    </location>
</feature>
<protein>
    <submittedName>
        <fullName evidence="2">Uncharacterized protein</fullName>
    </submittedName>
</protein>
<proteinExistence type="predicted"/>
<organism evidence="2 3">
    <name type="scientific">Yoonia maricola</name>
    <dbReference type="NCBI Taxonomy" id="420999"/>
    <lineage>
        <taxon>Bacteria</taxon>
        <taxon>Pseudomonadati</taxon>
        <taxon>Pseudomonadota</taxon>
        <taxon>Alphaproteobacteria</taxon>
        <taxon>Rhodobacterales</taxon>
        <taxon>Paracoccaceae</taxon>
        <taxon>Yoonia</taxon>
    </lineage>
</organism>
<reference evidence="2 3" key="1">
    <citation type="submission" date="2017-11" db="EMBL/GenBank/DDBJ databases">
        <title>Genomic Encyclopedia of Archaeal and Bacterial Type Strains, Phase II (KMG-II): From Individual Species to Whole Genera.</title>
        <authorList>
            <person name="Goeker M."/>
        </authorList>
    </citation>
    <scope>NUCLEOTIDE SEQUENCE [LARGE SCALE GENOMIC DNA]</scope>
    <source>
        <strain evidence="2 3">DSM 29128</strain>
    </source>
</reference>
<accession>A0A2M8W227</accession>
<sequence>MAKTLQQMVDEVREAMESDLHVRGRSLEVQIRKAGRLLPRRVRQDATYLAQGVAVAANPKLARMVDMAKARQAHRRIVAYLGTVDIGAQRRNAALNLVASIAFALLMTGVLLLFVLWQRGFI</sequence>
<keyword evidence="3" id="KW-1185">Reference proteome</keyword>
<gene>
    <name evidence="2" type="ORF">BC777_2968</name>
</gene>
<keyword evidence="1" id="KW-0472">Membrane</keyword>
<dbReference type="AlphaFoldDB" id="A0A2M8W227"/>
<evidence type="ECO:0000313" key="3">
    <source>
        <dbReference type="Proteomes" id="UP000228531"/>
    </source>
</evidence>
<keyword evidence="1" id="KW-0812">Transmembrane</keyword>
<evidence type="ECO:0000256" key="1">
    <source>
        <dbReference type="SAM" id="Phobius"/>
    </source>
</evidence>
<name>A0A2M8W227_9RHOB</name>
<comment type="caution">
    <text evidence="2">The sequence shown here is derived from an EMBL/GenBank/DDBJ whole genome shotgun (WGS) entry which is preliminary data.</text>
</comment>